<evidence type="ECO:0000313" key="2">
    <source>
        <dbReference type="Proteomes" id="UP000288490"/>
    </source>
</evidence>
<sequence length="614" mass="73632">MRYTSEGIQYHTPTIEEYINCNRDKFLILDSRLKGATLEMIGEASSVTRERIRQKEKKELKQIPLEEIFETRYVKYFSHYDLSPEEFCQVFSLSMYQYRFLSLYHKKENRLLSKEALMESEQLTFKEREYLETILNKNFLIIGNKKIRNRKIDLIEYLIEEYAQAEIARDDFNQIVVEYNNEHKLGFDFSSKRAIEGVVDRASNVLLKYGRRMIHYKVEKEDVIDTINKFDFLHFVNQEITAKKLLEAYKMPLNDIDIYDEYELHNLLKKYSNILPEYVKLTRMPFIEIGTIKRDEQVLNLLIELSPISVDNFVLAYSERYGVIEQTIKANFLTVLEEFRKEEMYFADTPIIDTELIANLESMLVNDFYFKEDIQKMYEEKYGSTQIPDFIYKKIGYKNYSEFILKDSYNRADLYFEETYLNKEMFDVEDPRLYVLGSFRKNLDQKLSEFTVFQYAKNAYININKLTDYAGIQKEDIYILLQQITDYIGDRFFTFTNIEFLVEKSKLNDLGFDSLFYESILKGADDYRFQYLGGTTVFKKTKEKFYSYDLMEDIVSRYKSIDIYDLIDLLNQNYGIVLSKEKVLNACMKRDLYYNPIMEMIYLDIDDFYEMMEE</sequence>
<gene>
    <name evidence="1" type="ORF">CBF36_03055</name>
</gene>
<organism evidence="1 2">
    <name type="scientific">Vagococcus bubulae</name>
    <dbReference type="NCBI Taxonomy" id="1977868"/>
    <lineage>
        <taxon>Bacteria</taxon>
        <taxon>Bacillati</taxon>
        <taxon>Bacillota</taxon>
        <taxon>Bacilli</taxon>
        <taxon>Lactobacillales</taxon>
        <taxon>Enterococcaceae</taxon>
        <taxon>Vagococcus</taxon>
    </lineage>
</organism>
<accession>A0A429ZPT1</accession>
<keyword evidence="2" id="KW-1185">Reference proteome</keyword>
<dbReference type="InterPro" id="IPR036388">
    <property type="entry name" value="WH-like_DNA-bd_sf"/>
</dbReference>
<proteinExistence type="predicted"/>
<dbReference type="AlphaFoldDB" id="A0A429ZPT1"/>
<dbReference type="OrthoDB" id="2334835at2"/>
<comment type="caution">
    <text evidence="1">The sequence shown here is derived from an EMBL/GenBank/DDBJ whole genome shotgun (WGS) entry which is preliminary data.</text>
</comment>
<name>A0A429ZPT1_9ENTE</name>
<reference evidence="1 2" key="1">
    <citation type="submission" date="2017-05" db="EMBL/GenBank/DDBJ databases">
        <title>Vagococcus spp. assemblies.</title>
        <authorList>
            <person name="Gulvik C.A."/>
        </authorList>
    </citation>
    <scope>NUCLEOTIDE SEQUENCE [LARGE SCALE GENOMIC DNA]</scope>
    <source>
        <strain evidence="1 2">SS1994</strain>
    </source>
</reference>
<dbReference type="Proteomes" id="UP000288490">
    <property type="component" value="Unassembled WGS sequence"/>
</dbReference>
<evidence type="ECO:0008006" key="3">
    <source>
        <dbReference type="Google" id="ProtNLM"/>
    </source>
</evidence>
<dbReference type="EMBL" id="NGJT01000003">
    <property type="protein sequence ID" value="RST95691.1"/>
    <property type="molecule type" value="Genomic_DNA"/>
</dbReference>
<protein>
    <recommendedName>
        <fullName evidence="3">RNA polymerase sigma-70 region 4 domain-containing protein</fullName>
    </recommendedName>
</protein>
<dbReference type="Gene3D" id="1.10.10.10">
    <property type="entry name" value="Winged helix-like DNA-binding domain superfamily/Winged helix DNA-binding domain"/>
    <property type="match status" value="1"/>
</dbReference>
<evidence type="ECO:0000313" key="1">
    <source>
        <dbReference type="EMBL" id="RST95691.1"/>
    </source>
</evidence>